<dbReference type="GO" id="GO:0043107">
    <property type="term" value="P:type IV pilus-dependent motility"/>
    <property type="evidence" value="ECO:0007669"/>
    <property type="project" value="InterPro"/>
</dbReference>
<dbReference type="RefSeq" id="WP_114403659.1">
    <property type="nucleotide sequence ID" value="NZ_QPGB01000006.1"/>
</dbReference>
<gene>
    <name evidence="2" type="ORF">DU000_11540</name>
</gene>
<dbReference type="OrthoDB" id="9802133at2"/>
<dbReference type="Gene3D" id="3.30.70.60">
    <property type="match status" value="1"/>
</dbReference>
<keyword evidence="1" id="KW-1133">Transmembrane helix</keyword>
<accession>A0A368KYU6</accession>
<keyword evidence="1" id="KW-0812">Transmembrane</keyword>
<feature type="transmembrane region" description="Helical" evidence="1">
    <location>
        <begin position="32"/>
        <end position="55"/>
    </location>
</feature>
<comment type="caution">
    <text evidence="2">The sequence shown here is derived from an EMBL/GenBank/DDBJ whole genome shotgun (WGS) entry which is preliminary data.</text>
</comment>
<dbReference type="Proteomes" id="UP000252357">
    <property type="component" value="Unassembled WGS sequence"/>
</dbReference>
<dbReference type="InterPro" id="IPR014717">
    <property type="entry name" value="Transl_elong_EF1B/ribsomal_bS6"/>
</dbReference>
<dbReference type="EMBL" id="QPGB01000006">
    <property type="protein sequence ID" value="RCS56588.1"/>
    <property type="molecule type" value="Genomic_DNA"/>
</dbReference>
<organism evidence="2 3">
    <name type="scientific">Parvibium lacunae</name>
    <dbReference type="NCBI Taxonomy" id="1888893"/>
    <lineage>
        <taxon>Bacteria</taxon>
        <taxon>Pseudomonadati</taxon>
        <taxon>Pseudomonadota</taxon>
        <taxon>Betaproteobacteria</taxon>
        <taxon>Burkholderiales</taxon>
        <taxon>Alcaligenaceae</taxon>
        <taxon>Parvibium</taxon>
    </lineage>
</organism>
<dbReference type="InterPro" id="IPR007445">
    <property type="entry name" value="PilO"/>
</dbReference>
<dbReference type="Gene3D" id="1.10.287.540">
    <property type="entry name" value="Helix hairpin bin"/>
    <property type="match status" value="1"/>
</dbReference>
<protein>
    <submittedName>
        <fullName evidence="2">Pilus assembly protein PilO</fullName>
    </submittedName>
</protein>
<dbReference type="PIRSF" id="PIRSF016482">
    <property type="entry name" value="PilO"/>
    <property type="match status" value="1"/>
</dbReference>
<dbReference type="AlphaFoldDB" id="A0A368KYU6"/>
<keyword evidence="3" id="KW-1185">Reference proteome</keyword>
<evidence type="ECO:0000313" key="2">
    <source>
        <dbReference type="EMBL" id="RCS56588.1"/>
    </source>
</evidence>
<evidence type="ECO:0000256" key="1">
    <source>
        <dbReference type="SAM" id="Phobius"/>
    </source>
</evidence>
<dbReference type="PANTHER" id="PTHR39555">
    <property type="entry name" value="FIMBRIAL ASSEMBLY PROTEIN PILO-LIKE PROTEIN-RELATED"/>
    <property type="match status" value="1"/>
</dbReference>
<dbReference type="Pfam" id="PF04350">
    <property type="entry name" value="PilO"/>
    <property type="match status" value="1"/>
</dbReference>
<name>A0A368KYU6_9BURK</name>
<reference evidence="2 3" key="1">
    <citation type="journal article" date="2018" name="Int. J. Syst. Evol. Microbiol.">
        <title>Parvibium lacunae gen. nov., sp. nov., a new member of the family Alcaligenaceae isolated from a freshwater pond.</title>
        <authorList>
            <person name="Chen W.M."/>
            <person name="Xie P.B."/>
            <person name="Hsu M.Y."/>
            <person name="Sheu S.Y."/>
        </authorList>
    </citation>
    <scope>NUCLEOTIDE SEQUENCE [LARGE SCALE GENOMIC DNA]</scope>
    <source>
        <strain evidence="2 3">KMB9</strain>
    </source>
</reference>
<sequence length="222" mass="24720">MALKDINLNIDFNQIAEEFRGLNPNDPGAWPLIPRITLLIGVVAATLGLGHYLFILDKNSELENLVGQEQTLRQEFQDKYSKAVNLDALKKQKEEVNQDVVTLERQLPSKAEMDALLSDINQAGIGRGLQFELFKPGQVAVKEYYAELPIDIRVTGTYHDVASFASDLSNMPRIVTLNSINLIAGKEKEGATLTLDAVAKTFRYLDPDEVAAKRNQPKPPMK</sequence>
<dbReference type="GO" id="GO:0043683">
    <property type="term" value="P:type IV pilus assembly"/>
    <property type="evidence" value="ECO:0007669"/>
    <property type="project" value="InterPro"/>
</dbReference>
<keyword evidence="1" id="KW-0472">Membrane</keyword>
<evidence type="ECO:0000313" key="3">
    <source>
        <dbReference type="Proteomes" id="UP000252357"/>
    </source>
</evidence>
<proteinExistence type="predicted"/>
<dbReference type="PANTHER" id="PTHR39555:SF1">
    <property type="entry name" value="TYPE IV PILUS INNER MEMBRANE COMPONENT PILO"/>
    <property type="match status" value="1"/>
</dbReference>